<evidence type="ECO:0000256" key="5">
    <source>
        <dbReference type="ARBA" id="ARBA00022692"/>
    </source>
</evidence>
<keyword evidence="3" id="KW-0813">Transport</keyword>
<gene>
    <name evidence="10" type="primary">betL</name>
    <name evidence="10" type="ORF">SSPSH_000997</name>
</gene>
<evidence type="ECO:0000256" key="4">
    <source>
        <dbReference type="ARBA" id="ARBA00022475"/>
    </source>
</evidence>
<evidence type="ECO:0000256" key="3">
    <source>
        <dbReference type="ARBA" id="ARBA00022448"/>
    </source>
</evidence>
<dbReference type="GO" id="GO:0005886">
    <property type="term" value="C:plasma membrane"/>
    <property type="evidence" value="ECO:0007669"/>
    <property type="project" value="UniProtKB-SubCell"/>
</dbReference>
<dbReference type="InterPro" id="IPR000060">
    <property type="entry name" value="BCCT_transptr"/>
</dbReference>
<keyword evidence="4" id="KW-1003">Cell membrane</keyword>
<dbReference type="PANTHER" id="PTHR30047">
    <property type="entry name" value="HIGH-AFFINITY CHOLINE TRANSPORT PROTEIN-RELATED"/>
    <property type="match status" value="1"/>
</dbReference>
<comment type="caution">
    <text evidence="10">The sequence shown here is derived from an EMBL/GenBank/DDBJ whole genome shotgun (WGS) entry which is preliminary data.</text>
</comment>
<keyword evidence="7 9" id="KW-0472">Membrane</keyword>
<feature type="transmembrane region" description="Helical" evidence="9">
    <location>
        <begin position="198"/>
        <end position="220"/>
    </location>
</feature>
<proteinExistence type="inferred from homology"/>
<feature type="transmembrane region" description="Helical" evidence="9">
    <location>
        <begin position="21"/>
        <end position="40"/>
    </location>
</feature>
<comment type="subcellular location">
    <subcellularLocation>
        <location evidence="1">Cell membrane</location>
        <topology evidence="1">Multi-pass membrane protein</topology>
    </subcellularLocation>
</comment>
<evidence type="ECO:0000256" key="1">
    <source>
        <dbReference type="ARBA" id="ARBA00004651"/>
    </source>
</evidence>
<dbReference type="Pfam" id="PF02028">
    <property type="entry name" value="BCCT"/>
    <property type="match status" value="1"/>
</dbReference>
<evidence type="ECO:0000256" key="2">
    <source>
        <dbReference type="ARBA" id="ARBA00005658"/>
    </source>
</evidence>
<reference evidence="10 11" key="2">
    <citation type="journal article" date="2013" name="PLoS ONE">
        <title>INDIGO - INtegrated Data Warehouse of MIcrobial GenOmes with Examples from the Red Sea Extremophiles.</title>
        <authorList>
            <person name="Alam I."/>
            <person name="Antunes A."/>
            <person name="Kamau A.A."/>
            <person name="Ba Alawi W."/>
            <person name="Kalkatawi M."/>
            <person name="Stingl U."/>
            <person name="Bajic V.B."/>
        </authorList>
    </citation>
    <scope>NUCLEOTIDE SEQUENCE [LARGE SCALE GENOMIC DNA]</scope>
    <source>
        <strain evidence="10 11">E1L3A</strain>
    </source>
</reference>
<feature type="compositionally biased region" description="Polar residues" evidence="8">
    <location>
        <begin position="536"/>
        <end position="550"/>
    </location>
</feature>
<feature type="region of interest" description="Disordered" evidence="8">
    <location>
        <begin position="508"/>
        <end position="550"/>
    </location>
</feature>
<dbReference type="NCBIfam" id="TIGR00842">
    <property type="entry name" value="bcct"/>
    <property type="match status" value="1"/>
</dbReference>
<dbReference type="Proteomes" id="UP000006242">
    <property type="component" value="Unassembled WGS sequence"/>
</dbReference>
<feature type="transmembrane region" description="Helical" evidence="9">
    <location>
        <begin position="270"/>
        <end position="294"/>
    </location>
</feature>
<dbReference type="OrthoDB" id="9775735at2"/>
<evidence type="ECO:0000256" key="7">
    <source>
        <dbReference type="ARBA" id="ARBA00023136"/>
    </source>
</evidence>
<keyword evidence="6 9" id="KW-1133">Transmembrane helix</keyword>
<feature type="transmembrane region" description="Helical" evidence="9">
    <location>
        <begin position="240"/>
        <end position="258"/>
    </location>
</feature>
<feature type="transmembrane region" description="Helical" evidence="9">
    <location>
        <begin position="483"/>
        <end position="504"/>
    </location>
</feature>
<dbReference type="EMBL" id="AFNV02000006">
    <property type="protein sequence ID" value="ERJ19832.1"/>
    <property type="molecule type" value="Genomic_DNA"/>
</dbReference>
<comment type="similarity">
    <text evidence="2">Belongs to the BCCT transporter (TC 2.A.15) family.</text>
</comment>
<keyword evidence="5 9" id="KW-0812">Transmembrane</keyword>
<dbReference type="GO" id="GO:0022857">
    <property type="term" value="F:transmembrane transporter activity"/>
    <property type="evidence" value="ECO:0007669"/>
    <property type="project" value="InterPro"/>
</dbReference>
<dbReference type="AlphaFoldDB" id="U2ENY5"/>
<feature type="transmembrane region" description="Helical" evidence="9">
    <location>
        <begin position="98"/>
        <end position="119"/>
    </location>
</feature>
<evidence type="ECO:0000313" key="10">
    <source>
        <dbReference type="EMBL" id="ERJ19832.1"/>
    </source>
</evidence>
<sequence length="550" mass="59439">MAETPRSTTTVEPPVRINRTTTAVSLLLILVFVGIGAVWPEQSAAVFDRIQNQVLLTFRWYFVAIVGFVLVFVLWLGFGRYRNVRLGSDDEAPEFTYASWFSMLFAAGMGIGLIFWSIAEPLNHYAANPFVAEGQTPAAASAAMRLTFFHWGLSAWGVYALMALGLAYFAFRRGRPLVPRAMLHEVFGRHADGPLGQIVDIATVFGAAFGIATSLGLGVQQIEGGLTYLIGAEAGVTRELWILAIITLIAMGSAISGVRRGVRLVSNFNLLLSGVILLFFLAFGPTLHVLNLLVETTGAYLQTLPELSTWTDAQQHSGWQEEWTLFYWGWWIAWSPFVGMFIARISRGRTLREFVMGVLLVPVLLTFAWLAITGGTALYLELFEGANLLGPLRNDMTQPLYRTVELIAPGGFAPLVSALLVLLVATFFITSCDSGTLVISTILSDGASEPPLPLRAVWGLTLGALAGVLLLAGGLAALQTAAIVAGLPVGLLLLVVMVALARGLRSEPQAPRSGTLTREHCEPWTGFPTNPPGPTKKQSCDSPSAQTTTR</sequence>
<dbReference type="PANTHER" id="PTHR30047:SF7">
    <property type="entry name" value="HIGH-AFFINITY CHOLINE TRANSPORT PROTEIN"/>
    <property type="match status" value="1"/>
</dbReference>
<dbReference type="eggNOG" id="COG1292">
    <property type="taxonomic scope" value="Bacteria"/>
</dbReference>
<feature type="transmembrane region" description="Helical" evidence="9">
    <location>
        <begin position="325"/>
        <end position="343"/>
    </location>
</feature>
<feature type="transmembrane region" description="Helical" evidence="9">
    <location>
        <begin position="456"/>
        <end position="477"/>
    </location>
</feature>
<organism evidence="10 11">
    <name type="scientific">Salinisphaera shabanensis E1L3A</name>
    <dbReference type="NCBI Taxonomy" id="1033802"/>
    <lineage>
        <taxon>Bacteria</taxon>
        <taxon>Pseudomonadati</taxon>
        <taxon>Pseudomonadota</taxon>
        <taxon>Gammaproteobacteria</taxon>
        <taxon>Salinisphaerales</taxon>
        <taxon>Salinisphaeraceae</taxon>
        <taxon>Salinisphaera</taxon>
    </lineage>
</organism>
<reference evidence="10 11" key="1">
    <citation type="journal article" date="2011" name="J. Bacteriol.">
        <title>Genome sequence of Salinisphaera shabanensis, a gammaproteobacterium from the harsh, variable environment of the brine-seawater interface of the Shaban Deep in the Red Sea.</title>
        <authorList>
            <person name="Antunes A."/>
            <person name="Alam I."/>
            <person name="Bajic V.B."/>
            <person name="Stingl U."/>
        </authorList>
    </citation>
    <scope>NUCLEOTIDE SEQUENCE [LARGE SCALE GENOMIC DNA]</scope>
    <source>
        <strain evidence="10 11">E1L3A</strain>
    </source>
</reference>
<accession>U2ENY5</accession>
<evidence type="ECO:0000256" key="6">
    <source>
        <dbReference type="ARBA" id="ARBA00022989"/>
    </source>
</evidence>
<evidence type="ECO:0000256" key="9">
    <source>
        <dbReference type="SAM" id="Phobius"/>
    </source>
</evidence>
<protein>
    <submittedName>
        <fullName evidence="10">Glycine betaine transporter BetL protein</fullName>
    </submittedName>
</protein>
<dbReference type="STRING" id="1033802.SSPSH_000997"/>
<feature type="transmembrane region" description="Helical" evidence="9">
    <location>
        <begin position="60"/>
        <end position="78"/>
    </location>
</feature>
<evidence type="ECO:0000256" key="8">
    <source>
        <dbReference type="SAM" id="MobiDB-lite"/>
    </source>
</evidence>
<feature type="transmembrane region" description="Helical" evidence="9">
    <location>
        <begin position="355"/>
        <end position="380"/>
    </location>
</feature>
<keyword evidence="11" id="KW-1185">Reference proteome</keyword>
<name>U2ENY5_9GAMM</name>
<feature type="transmembrane region" description="Helical" evidence="9">
    <location>
        <begin position="148"/>
        <end position="171"/>
    </location>
</feature>
<evidence type="ECO:0000313" key="11">
    <source>
        <dbReference type="Proteomes" id="UP000006242"/>
    </source>
</evidence>
<dbReference type="RefSeq" id="WP_021031431.1">
    <property type="nucleotide sequence ID" value="NZ_AFNV02000006.1"/>
</dbReference>